<dbReference type="Proteomes" id="UP000240493">
    <property type="component" value="Unassembled WGS sequence"/>
</dbReference>
<dbReference type="EMBL" id="KZ679268">
    <property type="protein sequence ID" value="PTB37210.1"/>
    <property type="molecule type" value="Genomic_DNA"/>
</dbReference>
<keyword evidence="1" id="KW-0472">Membrane</keyword>
<keyword evidence="1" id="KW-0812">Transmembrane</keyword>
<proteinExistence type="predicted"/>
<organism evidence="2 3">
    <name type="scientific">Trichoderma asperellum (strain ATCC 204424 / CBS 433.97 / NBRC 101777)</name>
    <dbReference type="NCBI Taxonomy" id="1042311"/>
    <lineage>
        <taxon>Eukaryota</taxon>
        <taxon>Fungi</taxon>
        <taxon>Dikarya</taxon>
        <taxon>Ascomycota</taxon>
        <taxon>Pezizomycotina</taxon>
        <taxon>Sordariomycetes</taxon>
        <taxon>Hypocreomycetidae</taxon>
        <taxon>Hypocreales</taxon>
        <taxon>Hypocreaceae</taxon>
        <taxon>Trichoderma</taxon>
    </lineage>
</organism>
<name>A0A2T3YXE9_TRIA4</name>
<sequence>MIKGDGHLINVFRMLEIGACGCIYYYDRVHIGMYYLHRAYYTYPAATLCFETSSKPRVIRQILFFNSFFMLFLNQVTTYTIKHLLPLHRLVAGAS</sequence>
<evidence type="ECO:0000313" key="3">
    <source>
        <dbReference type="Proteomes" id="UP000240493"/>
    </source>
</evidence>
<keyword evidence="3" id="KW-1185">Reference proteome</keyword>
<evidence type="ECO:0000313" key="2">
    <source>
        <dbReference type="EMBL" id="PTB37210.1"/>
    </source>
</evidence>
<gene>
    <name evidence="2" type="ORF">M441DRAFT_263442</name>
</gene>
<feature type="transmembrane region" description="Helical" evidence="1">
    <location>
        <begin position="62"/>
        <end position="81"/>
    </location>
</feature>
<evidence type="ECO:0000256" key="1">
    <source>
        <dbReference type="SAM" id="Phobius"/>
    </source>
</evidence>
<keyword evidence="1" id="KW-1133">Transmembrane helix</keyword>
<dbReference type="AlphaFoldDB" id="A0A2T3YXE9"/>
<reference evidence="2 3" key="1">
    <citation type="submission" date="2016-07" db="EMBL/GenBank/DDBJ databases">
        <title>Multiple horizontal gene transfer events from other fungi enriched the ability of initially mycotrophic Trichoderma (Ascomycota) to feed on dead plant biomass.</title>
        <authorList>
            <consortium name="DOE Joint Genome Institute"/>
            <person name="Aerts A."/>
            <person name="Atanasova L."/>
            <person name="Chenthamara K."/>
            <person name="Zhang J."/>
            <person name="Grujic M."/>
            <person name="Henrissat B."/>
            <person name="Kuo A."/>
            <person name="Salamov A."/>
            <person name="Lipzen A."/>
            <person name="Labutti K."/>
            <person name="Barry K."/>
            <person name="Miao Y."/>
            <person name="Rahimi M.J."/>
            <person name="Shen Q."/>
            <person name="Grigoriev I.V."/>
            <person name="Kubicek C.P."/>
            <person name="Druzhinina I.S."/>
        </authorList>
    </citation>
    <scope>NUCLEOTIDE SEQUENCE [LARGE SCALE GENOMIC DNA]</scope>
    <source>
        <strain evidence="2 3">CBS 433.97</strain>
    </source>
</reference>
<accession>A0A2T3YXE9</accession>
<protein>
    <submittedName>
        <fullName evidence="2">Uncharacterized protein</fullName>
    </submittedName>
</protein>